<name>A0AAE3GME9_9PSEU</name>
<dbReference type="Gene3D" id="2.60.120.10">
    <property type="entry name" value="Jelly Rolls"/>
    <property type="match status" value="1"/>
</dbReference>
<protein>
    <submittedName>
        <fullName evidence="6">cAMP-binding domain of CRP or a regulatory subunit of cAMP-dependent protein kinases</fullName>
    </submittedName>
</protein>
<dbReference type="InterPro" id="IPR036390">
    <property type="entry name" value="WH_DNA-bd_sf"/>
</dbReference>
<feature type="domain" description="HTH crp-type" evidence="5">
    <location>
        <begin position="131"/>
        <end position="201"/>
    </location>
</feature>
<evidence type="ECO:0000313" key="6">
    <source>
        <dbReference type="EMBL" id="MCP2168658.1"/>
    </source>
</evidence>
<dbReference type="InterPro" id="IPR012318">
    <property type="entry name" value="HTH_CRP"/>
</dbReference>
<dbReference type="InterPro" id="IPR050397">
    <property type="entry name" value="Env_Response_Regulators"/>
</dbReference>
<evidence type="ECO:0000256" key="3">
    <source>
        <dbReference type="ARBA" id="ARBA00023163"/>
    </source>
</evidence>
<dbReference type="SUPFAM" id="SSF51206">
    <property type="entry name" value="cAMP-binding domain-like"/>
    <property type="match status" value="1"/>
</dbReference>
<dbReference type="InterPro" id="IPR000595">
    <property type="entry name" value="cNMP-bd_dom"/>
</dbReference>
<dbReference type="EMBL" id="JAMTCK010000015">
    <property type="protein sequence ID" value="MCP2168658.1"/>
    <property type="molecule type" value="Genomic_DNA"/>
</dbReference>
<evidence type="ECO:0000313" key="7">
    <source>
        <dbReference type="Proteomes" id="UP001206128"/>
    </source>
</evidence>
<dbReference type="PROSITE" id="PS51063">
    <property type="entry name" value="HTH_CRP_2"/>
    <property type="match status" value="1"/>
</dbReference>
<evidence type="ECO:0000259" key="4">
    <source>
        <dbReference type="PROSITE" id="PS50042"/>
    </source>
</evidence>
<dbReference type="PANTHER" id="PTHR24567:SF68">
    <property type="entry name" value="DNA-BINDING TRANSCRIPTIONAL DUAL REGULATOR CRP"/>
    <property type="match status" value="1"/>
</dbReference>
<dbReference type="PROSITE" id="PS50042">
    <property type="entry name" value="CNMP_BINDING_3"/>
    <property type="match status" value="1"/>
</dbReference>
<proteinExistence type="predicted"/>
<dbReference type="GO" id="GO:0003700">
    <property type="term" value="F:DNA-binding transcription factor activity"/>
    <property type="evidence" value="ECO:0007669"/>
    <property type="project" value="TreeGrafter"/>
</dbReference>
<dbReference type="Pfam" id="PF00027">
    <property type="entry name" value="cNMP_binding"/>
    <property type="match status" value="1"/>
</dbReference>
<dbReference type="CDD" id="cd00038">
    <property type="entry name" value="CAP_ED"/>
    <property type="match status" value="1"/>
</dbReference>
<dbReference type="Pfam" id="PF13545">
    <property type="entry name" value="HTH_Crp_2"/>
    <property type="match status" value="1"/>
</dbReference>
<gene>
    <name evidence="6" type="ORF">LX83_005536</name>
</gene>
<dbReference type="Proteomes" id="UP001206128">
    <property type="component" value="Unassembled WGS sequence"/>
</dbReference>
<keyword evidence="1" id="KW-0805">Transcription regulation</keyword>
<comment type="caution">
    <text evidence="6">The sequence shown here is derived from an EMBL/GenBank/DDBJ whole genome shotgun (WGS) entry which is preliminary data.</text>
</comment>
<dbReference type="GO" id="GO:0005829">
    <property type="term" value="C:cytosol"/>
    <property type="evidence" value="ECO:0007669"/>
    <property type="project" value="TreeGrafter"/>
</dbReference>
<dbReference type="SUPFAM" id="SSF46785">
    <property type="entry name" value="Winged helix' DNA-binding domain"/>
    <property type="match status" value="1"/>
</dbReference>
<dbReference type="PANTHER" id="PTHR24567">
    <property type="entry name" value="CRP FAMILY TRANSCRIPTIONAL REGULATORY PROTEIN"/>
    <property type="match status" value="1"/>
</dbReference>
<dbReference type="GO" id="GO:0003677">
    <property type="term" value="F:DNA binding"/>
    <property type="evidence" value="ECO:0007669"/>
    <property type="project" value="UniProtKB-KW"/>
</dbReference>
<sequence length="215" mass="23376">MVPAALWHELLRRGTRRDYRTNEHLLVQGAPGRSLLVLTAGRVKVVHTDSDGGVLLLALNGPGDLLGEMAARDGGPRSATVVALEPCVAYLLTAEAFDHVLRAHGGRAEFDRYFVRKMRGSNQRTSALAHRSPRQRLIGLLLEVIELAGEPPEEPVVVPFSQTLLAQALGVSRSLVAQLVAQLRAEGVLLADRRLLVADLARLRRLAAAADRLTR</sequence>
<accession>A0AAE3GME9</accession>
<dbReference type="InterPro" id="IPR014710">
    <property type="entry name" value="RmlC-like_jellyroll"/>
</dbReference>
<evidence type="ECO:0000259" key="5">
    <source>
        <dbReference type="PROSITE" id="PS51063"/>
    </source>
</evidence>
<organism evidence="6 7">
    <name type="scientific">Goodfellowiella coeruleoviolacea</name>
    <dbReference type="NCBI Taxonomy" id="334858"/>
    <lineage>
        <taxon>Bacteria</taxon>
        <taxon>Bacillati</taxon>
        <taxon>Actinomycetota</taxon>
        <taxon>Actinomycetes</taxon>
        <taxon>Pseudonocardiales</taxon>
        <taxon>Pseudonocardiaceae</taxon>
        <taxon>Goodfellowiella</taxon>
    </lineage>
</organism>
<keyword evidence="3" id="KW-0804">Transcription</keyword>
<keyword evidence="7" id="KW-1185">Reference proteome</keyword>
<feature type="domain" description="Cyclic nucleotide-binding" evidence="4">
    <location>
        <begin position="19"/>
        <end position="101"/>
    </location>
</feature>
<keyword evidence="2" id="KW-0238">DNA-binding</keyword>
<dbReference type="AlphaFoldDB" id="A0AAE3GME9"/>
<evidence type="ECO:0000256" key="2">
    <source>
        <dbReference type="ARBA" id="ARBA00023125"/>
    </source>
</evidence>
<dbReference type="SMART" id="SM00100">
    <property type="entry name" value="cNMP"/>
    <property type="match status" value="1"/>
</dbReference>
<evidence type="ECO:0000256" key="1">
    <source>
        <dbReference type="ARBA" id="ARBA00023015"/>
    </source>
</evidence>
<reference evidence="6" key="1">
    <citation type="submission" date="2022-06" db="EMBL/GenBank/DDBJ databases">
        <title>Genomic Encyclopedia of Archaeal and Bacterial Type Strains, Phase II (KMG-II): from individual species to whole genera.</title>
        <authorList>
            <person name="Goeker M."/>
        </authorList>
    </citation>
    <scope>NUCLEOTIDE SEQUENCE</scope>
    <source>
        <strain evidence="6">DSM 43935</strain>
    </source>
</reference>
<dbReference type="InterPro" id="IPR018490">
    <property type="entry name" value="cNMP-bd_dom_sf"/>
</dbReference>